<feature type="DNA-binding region" description="OmpR/PhoB-type" evidence="7">
    <location>
        <begin position="113"/>
        <end position="223"/>
    </location>
</feature>
<organism evidence="10 11">
    <name type="scientific">Alkanindiges illinoisensis</name>
    <dbReference type="NCBI Taxonomy" id="197183"/>
    <lineage>
        <taxon>Bacteria</taxon>
        <taxon>Pseudomonadati</taxon>
        <taxon>Pseudomonadota</taxon>
        <taxon>Gammaproteobacteria</taxon>
        <taxon>Moraxellales</taxon>
        <taxon>Moraxellaceae</taxon>
        <taxon>Alkanindiges</taxon>
    </lineage>
</organism>
<evidence type="ECO:0000256" key="1">
    <source>
        <dbReference type="ARBA" id="ARBA00022553"/>
    </source>
</evidence>
<dbReference type="GO" id="GO:0000976">
    <property type="term" value="F:transcription cis-regulatory region binding"/>
    <property type="evidence" value="ECO:0007669"/>
    <property type="project" value="TreeGrafter"/>
</dbReference>
<dbReference type="SUPFAM" id="SSF52172">
    <property type="entry name" value="CheY-like"/>
    <property type="match status" value="1"/>
</dbReference>
<dbReference type="FunFam" id="3.40.50.2300:FF:000001">
    <property type="entry name" value="DNA-binding response regulator PhoB"/>
    <property type="match status" value="1"/>
</dbReference>
<keyword evidence="4 7" id="KW-0238">DNA-binding</keyword>
<proteinExistence type="predicted"/>
<dbReference type="SMART" id="SM00862">
    <property type="entry name" value="Trans_reg_C"/>
    <property type="match status" value="1"/>
</dbReference>
<dbReference type="SUPFAM" id="SSF46894">
    <property type="entry name" value="C-terminal effector domain of the bipartite response regulators"/>
    <property type="match status" value="1"/>
</dbReference>
<sequence>MAKIFIIEDEKELAELVRDYLVQANYEVEIFNDGQTGLQAALQDNPDLIILDLMLPRLDGLGVCRKLREVSNVPIIMVTALTEEIDRLLGLKLGADDYVCKPFSPKELVARVQAVLRRAHSQPAQKALFKIDESQQRIWYKQKTLNLTPTEFRLLALFLKHVGQIFSRGQLLDHLNPDSFEVTDRVIDSHIKNLRRKISETADTGSKHEWIHSVYGVGYRFDYDENQ</sequence>
<evidence type="ECO:0000256" key="2">
    <source>
        <dbReference type="ARBA" id="ARBA00023012"/>
    </source>
</evidence>
<dbReference type="CDD" id="cd00383">
    <property type="entry name" value="trans_reg_C"/>
    <property type="match status" value="1"/>
</dbReference>
<evidence type="ECO:0000256" key="4">
    <source>
        <dbReference type="ARBA" id="ARBA00023125"/>
    </source>
</evidence>
<dbReference type="GO" id="GO:0000156">
    <property type="term" value="F:phosphorelay response regulator activity"/>
    <property type="evidence" value="ECO:0007669"/>
    <property type="project" value="TreeGrafter"/>
</dbReference>
<dbReference type="Pfam" id="PF00072">
    <property type="entry name" value="Response_reg"/>
    <property type="match status" value="1"/>
</dbReference>
<dbReference type="Gene3D" id="1.10.10.10">
    <property type="entry name" value="Winged helix-like DNA-binding domain superfamily/Winged helix DNA-binding domain"/>
    <property type="match status" value="1"/>
</dbReference>
<accession>A0A4Y7XA24</accession>
<dbReference type="Gene3D" id="6.10.250.690">
    <property type="match status" value="1"/>
</dbReference>
<dbReference type="InterPro" id="IPR001867">
    <property type="entry name" value="OmpR/PhoB-type_DNA-bd"/>
</dbReference>
<comment type="caution">
    <text evidence="10">The sequence shown here is derived from an EMBL/GenBank/DDBJ whole genome shotgun (WGS) entry which is preliminary data.</text>
</comment>
<feature type="modified residue" description="4-aspartylphosphate" evidence="6">
    <location>
        <position position="52"/>
    </location>
</feature>
<keyword evidence="1 6" id="KW-0597">Phosphoprotein</keyword>
<dbReference type="EMBL" id="SNTY01000058">
    <property type="protein sequence ID" value="TEU24728.1"/>
    <property type="molecule type" value="Genomic_DNA"/>
</dbReference>
<keyword evidence="2" id="KW-0902">Two-component regulatory system</keyword>
<dbReference type="GO" id="GO:0005829">
    <property type="term" value="C:cytosol"/>
    <property type="evidence" value="ECO:0007669"/>
    <property type="project" value="TreeGrafter"/>
</dbReference>
<dbReference type="Proteomes" id="UP000297834">
    <property type="component" value="Unassembled WGS sequence"/>
</dbReference>
<dbReference type="InterPro" id="IPR001789">
    <property type="entry name" value="Sig_transdc_resp-reg_receiver"/>
</dbReference>
<dbReference type="AlphaFoldDB" id="A0A4Y7XA24"/>
<keyword evidence="11" id="KW-1185">Reference proteome</keyword>
<dbReference type="SMART" id="SM00448">
    <property type="entry name" value="REC"/>
    <property type="match status" value="1"/>
</dbReference>
<feature type="domain" description="Response regulatory" evidence="8">
    <location>
        <begin position="3"/>
        <end position="116"/>
    </location>
</feature>
<evidence type="ECO:0000313" key="11">
    <source>
        <dbReference type="Proteomes" id="UP000297834"/>
    </source>
</evidence>
<feature type="domain" description="OmpR/PhoB-type" evidence="9">
    <location>
        <begin position="113"/>
        <end position="223"/>
    </location>
</feature>
<dbReference type="InterPro" id="IPR016032">
    <property type="entry name" value="Sig_transdc_resp-reg_C-effctor"/>
</dbReference>
<keyword evidence="3" id="KW-0805">Transcription regulation</keyword>
<dbReference type="PANTHER" id="PTHR48111:SF4">
    <property type="entry name" value="DNA-BINDING DUAL TRANSCRIPTIONAL REGULATOR OMPR"/>
    <property type="match status" value="1"/>
</dbReference>
<dbReference type="InterPro" id="IPR011006">
    <property type="entry name" value="CheY-like_superfamily"/>
</dbReference>
<evidence type="ECO:0000256" key="3">
    <source>
        <dbReference type="ARBA" id="ARBA00023015"/>
    </source>
</evidence>
<dbReference type="PROSITE" id="PS50110">
    <property type="entry name" value="RESPONSE_REGULATORY"/>
    <property type="match status" value="1"/>
</dbReference>
<evidence type="ECO:0000256" key="5">
    <source>
        <dbReference type="ARBA" id="ARBA00023163"/>
    </source>
</evidence>
<keyword evidence="5" id="KW-0804">Transcription</keyword>
<dbReference type="Pfam" id="PF00486">
    <property type="entry name" value="Trans_reg_C"/>
    <property type="match status" value="1"/>
</dbReference>
<protein>
    <submittedName>
        <fullName evidence="10">Response regulator</fullName>
    </submittedName>
</protein>
<dbReference type="GO" id="GO:0006355">
    <property type="term" value="P:regulation of DNA-templated transcription"/>
    <property type="evidence" value="ECO:0007669"/>
    <property type="project" value="InterPro"/>
</dbReference>
<dbReference type="GO" id="GO:0032993">
    <property type="term" value="C:protein-DNA complex"/>
    <property type="evidence" value="ECO:0007669"/>
    <property type="project" value="TreeGrafter"/>
</dbReference>
<evidence type="ECO:0000259" key="9">
    <source>
        <dbReference type="PROSITE" id="PS51755"/>
    </source>
</evidence>
<name>A0A4Y7XA24_9GAMM</name>
<dbReference type="PROSITE" id="PS51755">
    <property type="entry name" value="OMPR_PHOB"/>
    <property type="match status" value="1"/>
</dbReference>
<dbReference type="RefSeq" id="WP_134245080.1">
    <property type="nucleotide sequence ID" value="NZ_SNTY01000058.1"/>
</dbReference>
<dbReference type="InterPro" id="IPR036388">
    <property type="entry name" value="WH-like_DNA-bd_sf"/>
</dbReference>
<dbReference type="PANTHER" id="PTHR48111">
    <property type="entry name" value="REGULATOR OF RPOS"/>
    <property type="match status" value="1"/>
</dbReference>
<dbReference type="STRING" id="1120977.GCA_000619845_01579"/>
<evidence type="ECO:0000256" key="7">
    <source>
        <dbReference type="PROSITE-ProRule" id="PRU01091"/>
    </source>
</evidence>
<gene>
    <name evidence="10" type="ORF">E2B99_11555</name>
</gene>
<evidence type="ECO:0000259" key="8">
    <source>
        <dbReference type="PROSITE" id="PS50110"/>
    </source>
</evidence>
<dbReference type="Gene3D" id="3.40.50.2300">
    <property type="match status" value="1"/>
</dbReference>
<dbReference type="InterPro" id="IPR039420">
    <property type="entry name" value="WalR-like"/>
</dbReference>
<evidence type="ECO:0000313" key="10">
    <source>
        <dbReference type="EMBL" id="TEU24728.1"/>
    </source>
</evidence>
<reference evidence="10 11" key="1">
    <citation type="submission" date="2019-03" db="EMBL/GenBank/DDBJ databases">
        <title>Alkanindiges illinoisensis: a potential pathogenic isolated from ascites of a gastric cancer patient with abdominal metastasis.</title>
        <authorList>
            <person name="Hu X."/>
            <person name="Yang B."/>
            <person name="Yan X."/>
            <person name="Lin L."/>
            <person name="Zhao H."/>
            <person name="Zhou F."/>
            <person name="Su B."/>
            <person name="Chen J."/>
            <person name="Rui Y."/>
            <person name="Wang Q."/>
            <person name="Zheng L."/>
        </authorList>
    </citation>
    <scope>NUCLEOTIDE SEQUENCE [LARGE SCALE GENOMIC DNA]</scope>
    <source>
        <strain evidence="10 11">NFYY 23406</strain>
    </source>
</reference>
<dbReference type="OrthoDB" id="9802426at2"/>
<evidence type="ECO:0000256" key="6">
    <source>
        <dbReference type="PROSITE-ProRule" id="PRU00169"/>
    </source>
</evidence>